<evidence type="ECO:0000259" key="1">
    <source>
        <dbReference type="Pfam" id="PF16495"/>
    </source>
</evidence>
<feature type="domain" description="SMARCC C-terminal" evidence="1">
    <location>
        <begin position="34"/>
        <end position="79"/>
    </location>
</feature>
<sequence>MVTLKVRSRAGRSVGSVRFVNFALICFTKSQLSTIQVVSWQLNKLESKITLFHDMDNVVMRVRELLKRSKQRLLLEQVKYFSWPLTV</sequence>
<keyword evidence="3" id="KW-1185">Reference proteome</keyword>
<accession>A0ABQ7VP36</accession>
<dbReference type="Proteomes" id="UP000826656">
    <property type="component" value="Unassembled WGS sequence"/>
</dbReference>
<reference evidence="2 3" key="1">
    <citation type="journal article" date="2021" name="bioRxiv">
        <title>Chromosome-scale and haplotype-resolved genome assembly of a tetraploid potato cultivar.</title>
        <authorList>
            <person name="Sun H."/>
            <person name="Jiao W.-B."/>
            <person name="Krause K."/>
            <person name="Campoy J.A."/>
            <person name="Goel M."/>
            <person name="Folz-Donahue K."/>
            <person name="Kukat C."/>
            <person name="Huettel B."/>
            <person name="Schneeberger K."/>
        </authorList>
    </citation>
    <scope>NUCLEOTIDE SEQUENCE [LARGE SCALE GENOMIC DNA]</scope>
    <source>
        <strain evidence="2">SolTubOtavaFocal</strain>
        <tissue evidence="2">Leaves</tissue>
    </source>
</reference>
<name>A0ABQ7VP36_SOLTU</name>
<protein>
    <recommendedName>
        <fullName evidence="1">SMARCC C-terminal domain-containing protein</fullName>
    </recommendedName>
</protein>
<dbReference type="InterPro" id="IPR032451">
    <property type="entry name" value="SMARCC_C"/>
</dbReference>
<dbReference type="EMBL" id="JAIVGD010000011">
    <property type="protein sequence ID" value="KAH0769514.1"/>
    <property type="molecule type" value="Genomic_DNA"/>
</dbReference>
<organism evidence="2 3">
    <name type="scientific">Solanum tuberosum</name>
    <name type="common">Potato</name>
    <dbReference type="NCBI Taxonomy" id="4113"/>
    <lineage>
        <taxon>Eukaryota</taxon>
        <taxon>Viridiplantae</taxon>
        <taxon>Streptophyta</taxon>
        <taxon>Embryophyta</taxon>
        <taxon>Tracheophyta</taxon>
        <taxon>Spermatophyta</taxon>
        <taxon>Magnoliopsida</taxon>
        <taxon>eudicotyledons</taxon>
        <taxon>Gunneridae</taxon>
        <taxon>Pentapetalae</taxon>
        <taxon>asterids</taxon>
        <taxon>lamiids</taxon>
        <taxon>Solanales</taxon>
        <taxon>Solanaceae</taxon>
        <taxon>Solanoideae</taxon>
        <taxon>Solaneae</taxon>
        <taxon>Solanum</taxon>
    </lineage>
</organism>
<dbReference type="Pfam" id="PF16495">
    <property type="entry name" value="SWIRM-assoc_1"/>
    <property type="match status" value="1"/>
</dbReference>
<comment type="caution">
    <text evidence="2">The sequence shown here is derived from an EMBL/GenBank/DDBJ whole genome shotgun (WGS) entry which is preliminary data.</text>
</comment>
<evidence type="ECO:0000313" key="3">
    <source>
        <dbReference type="Proteomes" id="UP000826656"/>
    </source>
</evidence>
<gene>
    <name evidence="2" type="ORF">KY290_013495</name>
</gene>
<proteinExistence type="predicted"/>
<evidence type="ECO:0000313" key="2">
    <source>
        <dbReference type="EMBL" id="KAH0769514.1"/>
    </source>
</evidence>